<protein>
    <recommendedName>
        <fullName evidence="6">Peptide deformylase</fullName>
        <shortName evidence="6">PDF</shortName>
        <ecNumber evidence="6">3.5.1.88</ecNumber>
    </recommendedName>
    <alternativeName>
        <fullName evidence="6">Polypeptide deformylase</fullName>
    </alternativeName>
</protein>
<dbReference type="Gene3D" id="3.90.45.10">
    <property type="entry name" value="Peptide deformylase"/>
    <property type="match status" value="1"/>
</dbReference>
<keyword evidence="5 6" id="KW-0408">Iron</keyword>
<dbReference type="NCBIfam" id="TIGR00079">
    <property type="entry name" value="pept_deformyl"/>
    <property type="match status" value="1"/>
</dbReference>
<dbReference type="GO" id="GO:0042586">
    <property type="term" value="F:peptide deformylase activity"/>
    <property type="evidence" value="ECO:0007669"/>
    <property type="project" value="UniProtKB-UniRule"/>
</dbReference>
<reference evidence="7 8" key="1">
    <citation type="submission" date="2019-03" db="EMBL/GenBank/DDBJ databases">
        <authorList>
            <person name="He R.-H."/>
        </authorList>
    </citation>
    <scope>NUCLEOTIDE SEQUENCE [LARGE SCALE GENOMIC DNA]</scope>
    <source>
        <strain evidence="8">SH 714</strain>
    </source>
</reference>
<gene>
    <name evidence="6" type="primary">def</name>
    <name evidence="7" type="ORF">E3U55_14790</name>
</gene>
<comment type="function">
    <text evidence="6">Removes the formyl group from the N-terminal Met of newly synthesized proteins. Requires at least a dipeptide for an efficient rate of reaction. N-terminal L-methionine is a prerequisite for activity but the enzyme has broad specificity at other positions.</text>
</comment>
<feature type="binding site" evidence="6">
    <location>
        <position position="157"/>
    </location>
    <ligand>
        <name>Fe cation</name>
        <dbReference type="ChEBI" id="CHEBI:24875"/>
    </ligand>
</feature>
<dbReference type="PANTHER" id="PTHR10458">
    <property type="entry name" value="PEPTIDE DEFORMYLASE"/>
    <property type="match status" value="1"/>
</dbReference>
<dbReference type="CDD" id="cd00487">
    <property type="entry name" value="Pep_deformylase"/>
    <property type="match status" value="1"/>
</dbReference>
<evidence type="ECO:0000256" key="6">
    <source>
        <dbReference type="HAMAP-Rule" id="MF_00163"/>
    </source>
</evidence>
<evidence type="ECO:0000256" key="5">
    <source>
        <dbReference type="ARBA" id="ARBA00023004"/>
    </source>
</evidence>
<feature type="binding site" evidence="6">
    <location>
        <position position="153"/>
    </location>
    <ligand>
        <name>Fe cation</name>
        <dbReference type="ChEBI" id="CHEBI:24875"/>
    </ligand>
</feature>
<dbReference type="InterPro" id="IPR036821">
    <property type="entry name" value="Peptide_deformylase_sf"/>
</dbReference>
<evidence type="ECO:0000256" key="2">
    <source>
        <dbReference type="ARBA" id="ARBA00022723"/>
    </source>
</evidence>
<dbReference type="InterPro" id="IPR023635">
    <property type="entry name" value="Peptide_deformylase"/>
</dbReference>
<dbReference type="HAMAP" id="MF_00163">
    <property type="entry name" value="Pep_deformylase"/>
    <property type="match status" value="1"/>
</dbReference>
<proteinExistence type="inferred from homology"/>
<evidence type="ECO:0000256" key="1">
    <source>
        <dbReference type="ARBA" id="ARBA00010759"/>
    </source>
</evidence>
<accession>A0A4Y8IFX4</accession>
<evidence type="ECO:0000256" key="3">
    <source>
        <dbReference type="ARBA" id="ARBA00022801"/>
    </source>
</evidence>
<dbReference type="GO" id="GO:0006412">
    <property type="term" value="P:translation"/>
    <property type="evidence" value="ECO:0007669"/>
    <property type="project" value="UniProtKB-UniRule"/>
</dbReference>
<dbReference type="FunFam" id="3.90.45.10:FF:000002">
    <property type="entry name" value="Peptide deformylase"/>
    <property type="match status" value="1"/>
</dbReference>
<dbReference type="Proteomes" id="UP000297975">
    <property type="component" value="Unassembled WGS sequence"/>
</dbReference>
<keyword evidence="2 6" id="KW-0479">Metal-binding</keyword>
<feature type="binding site" evidence="6">
    <location>
        <position position="110"/>
    </location>
    <ligand>
        <name>Fe cation</name>
        <dbReference type="ChEBI" id="CHEBI:24875"/>
    </ligand>
</feature>
<dbReference type="PANTHER" id="PTHR10458:SF8">
    <property type="entry name" value="PEPTIDE DEFORMYLASE 2"/>
    <property type="match status" value="1"/>
</dbReference>
<dbReference type="PIRSF" id="PIRSF004749">
    <property type="entry name" value="Pep_def"/>
    <property type="match status" value="1"/>
</dbReference>
<evidence type="ECO:0000313" key="8">
    <source>
        <dbReference type="Proteomes" id="UP000297975"/>
    </source>
</evidence>
<organism evidence="7 8">
    <name type="scientific">Filobacillus milosensis</name>
    <dbReference type="NCBI Taxonomy" id="94137"/>
    <lineage>
        <taxon>Bacteria</taxon>
        <taxon>Bacillati</taxon>
        <taxon>Bacillota</taxon>
        <taxon>Bacilli</taxon>
        <taxon>Bacillales</taxon>
        <taxon>Bacillaceae</taxon>
        <taxon>Filobacillus</taxon>
    </lineage>
</organism>
<comment type="cofactor">
    <cofactor evidence="6">
        <name>Fe(2+)</name>
        <dbReference type="ChEBI" id="CHEBI:29033"/>
    </cofactor>
    <text evidence="6">Binds 1 Fe(2+) ion.</text>
</comment>
<dbReference type="SUPFAM" id="SSF56420">
    <property type="entry name" value="Peptide deformylase"/>
    <property type="match status" value="1"/>
</dbReference>
<keyword evidence="8" id="KW-1185">Reference proteome</keyword>
<dbReference type="GO" id="GO:0046872">
    <property type="term" value="F:metal ion binding"/>
    <property type="evidence" value="ECO:0007669"/>
    <property type="project" value="UniProtKB-KW"/>
</dbReference>
<comment type="caution">
    <text evidence="7">The sequence shown here is derived from an EMBL/GenBank/DDBJ whole genome shotgun (WGS) entry which is preliminary data.</text>
</comment>
<dbReference type="AlphaFoldDB" id="A0A4Y8IFX4"/>
<dbReference type="EC" id="3.5.1.88" evidence="6"/>
<feature type="active site" evidence="6">
    <location>
        <position position="154"/>
    </location>
</feature>
<dbReference type="Pfam" id="PF01327">
    <property type="entry name" value="Pep_deformylase"/>
    <property type="match status" value="1"/>
</dbReference>
<comment type="catalytic activity">
    <reaction evidence="6">
        <text>N-terminal N-formyl-L-methionyl-[peptide] + H2O = N-terminal L-methionyl-[peptide] + formate</text>
        <dbReference type="Rhea" id="RHEA:24420"/>
        <dbReference type="Rhea" id="RHEA-COMP:10639"/>
        <dbReference type="Rhea" id="RHEA-COMP:10640"/>
        <dbReference type="ChEBI" id="CHEBI:15377"/>
        <dbReference type="ChEBI" id="CHEBI:15740"/>
        <dbReference type="ChEBI" id="CHEBI:49298"/>
        <dbReference type="ChEBI" id="CHEBI:64731"/>
        <dbReference type="EC" id="3.5.1.88"/>
    </reaction>
</comment>
<keyword evidence="3 6" id="KW-0378">Hydrolase</keyword>
<dbReference type="EMBL" id="SOPW01000020">
    <property type="protein sequence ID" value="TFB14047.1"/>
    <property type="molecule type" value="Genomic_DNA"/>
</dbReference>
<dbReference type="PRINTS" id="PR01576">
    <property type="entry name" value="PDEFORMYLASE"/>
</dbReference>
<dbReference type="OrthoDB" id="9784988at2"/>
<comment type="similarity">
    <text evidence="1 6">Belongs to the polypeptide deformylase family.</text>
</comment>
<evidence type="ECO:0000313" key="7">
    <source>
        <dbReference type="EMBL" id="TFB14047.1"/>
    </source>
</evidence>
<sequence>MITMDDIVREGAPVLREKAEEVNLPASNDDNETLQEMLQFIKNSQDDEIAKKYNLRPGVGLAAPQIGISKRMLAVHFTDFNEKEYSMGLFNPRIVSHSVEKTYLQNGEGCLSVDRDVPGIVPRYARITIQATNLDGEQVKFRLKGYAAIVLQHEIDHLDGIMFYDHIDEQQPFQPPENSTAAEEM</sequence>
<keyword evidence="4 6" id="KW-0648">Protein biosynthesis</keyword>
<name>A0A4Y8IFX4_9BACI</name>
<evidence type="ECO:0000256" key="4">
    <source>
        <dbReference type="ARBA" id="ARBA00022917"/>
    </source>
</evidence>
<dbReference type="RefSeq" id="WP_134341253.1">
    <property type="nucleotide sequence ID" value="NZ_SOPW01000020.1"/>
</dbReference>